<dbReference type="PROSITE" id="PS00675">
    <property type="entry name" value="SIGMA54_INTERACT_1"/>
    <property type="match status" value="1"/>
</dbReference>
<feature type="domain" description="ABC transporter" evidence="5">
    <location>
        <begin position="6"/>
        <end position="225"/>
    </location>
</feature>
<evidence type="ECO:0000259" key="5">
    <source>
        <dbReference type="PROSITE" id="PS50893"/>
    </source>
</evidence>
<dbReference type="SUPFAM" id="SSF52540">
    <property type="entry name" value="P-loop containing nucleoside triphosphate hydrolases"/>
    <property type="match status" value="1"/>
</dbReference>
<dbReference type="PROSITE" id="PS00211">
    <property type="entry name" value="ABC_TRANSPORTER_1"/>
    <property type="match status" value="1"/>
</dbReference>
<dbReference type="InterPro" id="IPR003439">
    <property type="entry name" value="ABC_transporter-like_ATP-bd"/>
</dbReference>
<dbReference type="PROSITE" id="PS50893">
    <property type="entry name" value="ABC_TRANSPORTER_2"/>
    <property type="match status" value="1"/>
</dbReference>
<proteinExistence type="inferred from homology"/>
<evidence type="ECO:0000256" key="4">
    <source>
        <dbReference type="ARBA" id="ARBA00022840"/>
    </source>
</evidence>
<comment type="caution">
    <text evidence="6">The sequence shown here is derived from an EMBL/GenBank/DDBJ whole genome shotgun (WGS) entry which is preliminary data.</text>
</comment>
<evidence type="ECO:0000256" key="3">
    <source>
        <dbReference type="ARBA" id="ARBA00022741"/>
    </source>
</evidence>
<keyword evidence="7" id="KW-1185">Reference proteome</keyword>
<keyword evidence="3" id="KW-0547">Nucleotide-binding</keyword>
<accession>A0ABT5FHU6</accession>
<dbReference type="InterPro" id="IPR003593">
    <property type="entry name" value="AAA+_ATPase"/>
</dbReference>
<dbReference type="InterPro" id="IPR017911">
    <property type="entry name" value="MacB-like_ATP-bd"/>
</dbReference>
<evidence type="ECO:0000256" key="1">
    <source>
        <dbReference type="ARBA" id="ARBA00005417"/>
    </source>
</evidence>
<dbReference type="SMART" id="SM00382">
    <property type="entry name" value="AAA"/>
    <property type="match status" value="1"/>
</dbReference>
<name>A0ABT5FHU6_9GAMM</name>
<keyword evidence="2" id="KW-0813">Transport</keyword>
<dbReference type="Gene3D" id="3.40.50.300">
    <property type="entry name" value="P-loop containing nucleotide triphosphate hydrolases"/>
    <property type="match status" value="1"/>
</dbReference>
<dbReference type="RefSeq" id="WP_272181867.1">
    <property type="nucleotide sequence ID" value="NZ_JAQOMS010000002.1"/>
</dbReference>
<dbReference type="InterPro" id="IPR025662">
    <property type="entry name" value="Sigma_54_int_dom_ATP-bd_1"/>
</dbReference>
<evidence type="ECO:0000313" key="7">
    <source>
        <dbReference type="Proteomes" id="UP001528411"/>
    </source>
</evidence>
<dbReference type="PANTHER" id="PTHR42798:SF2">
    <property type="entry name" value="ABC TRANSPORTER ATP-BINDING PROTEIN MG467-RELATED"/>
    <property type="match status" value="1"/>
</dbReference>
<protein>
    <submittedName>
        <fullName evidence="6">ABC transporter ATP-binding protein</fullName>
    </submittedName>
</protein>
<dbReference type="CDD" id="cd03255">
    <property type="entry name" value="ABC_MJ0796_LolCDE_FtsE"/>
    <property type="match status" value="1"/>
</dbReference>
<evidence type="ECO:0000256" key="2">
    <source>
        <dbReference type="ARBA" id="ARBA00022448"/>
    </source>
</evidence>
<gene>
    <name evidence="6" type="ORF">PN838_21010</name>
</gene>
<dbReference type="InterPro" id="IPR027417">
    <property type="entry name" value="P-loop_NTPase"/>
</dbReference>
<dbReference type="EMBL" id="JAQOMS010000002">
    <property type="protein sequence ID" value="MDC2890766.1"/>
    <property type="molecule type" value="Genomic_DNA"/>
</dbReference>
<dbReference type="InterPro" id="IPR017871">
    <property type="entry name" value="ABC_transporter-like_CS"/>
</dbReference>
<reference evidence="6 7" key="1">
    <citation type="submission" date="2023-01" db="EMBL/GenBank/DDBJ databases">
        <title>Psychrosphaera sp. nov., isolated from marine algae.</title>
        <authorList>
            <person name="Bayburt H."/>
            <person name="Choi B.J."/>
            <person name="Kim J.M."/>
            <person name="Choi D.G."/>
            <person name="Jeon C.O."/>
        </authorList>
    </citation>
    <scope>NUCLEOTIDE SEQUENCE [LARGE SCALE GENOMIC DNA]</scope>
    <source>
        <strain evidence="6 7">G1-22</strain>
    </source>
</reference>
<sequence length="227" mass="25178">MTEPIVNITGLEFNFDDKSKTRLCVPKMSVEAAQTVFLQGDSGSGKSTLLHLICGLWRAQKGSLRVLGQELTTMSGSERDLFRAQNIGVIFQKLNLIPYLSAVENIQLACQFAKQSISVSDIHTLLEKLNLPRSVFQLSANQLSLGQQQRIAIARALANKPKLIIADEPTSALDQDNADDFIKLLFDVAGQTNTGILFVSHDTRWAAQFDEHLHMRELAVLERQLAC</sequence>
<keyword evidence="4 6" id="KW-0067">ATP-binding</keyword>
<dbReference type="Proteomes" id="UP001528411">
    <property type="component" value="Unassembled WGS sequence"/>
</dbReference>
<evidence type="ECO:0000313" key="6">
    <source>
        <dbReference type="EMBL" id="MDC2890766.1"/>
    </source>
</evidence>
<organism evidence="6 7">
    <name type="scientific">Psychrosphaera algicola</name>
    <dbReference type="NCBI Taxonomy" id="3023714"/>
    <lineage>
        <taxon>Bacteria</taxon>
        <taxon>Pseudomonadati</taxon>
        <taxon>Pseudomonadota</taxon>
        <taxon>Gammaproteobacteria</taxon>
        <taxon>Alteromonadales</taxon>
        <taxon>Pseudoalteromonadaceae</taxon>
        <taxon>Psychrosphaera</taxon>
    </lineage>
</organism>
<dbReference type="PANTHER" id="PTHR42798">
    <property type="entry name" value="LIPOPROTEIN-RELEASING SYSTEM ATP-BINDING PROTEIN LOLD"/>
    <property type="match status" value="1"/>
</dbReference>
<comment type="similarity">
    <text evidence="1">Belongs to the ABC transporter superfamily.</text>
</comment>
<dbReference type="GO" id="GO:0005524">
    <property type="term" value="F:ATP binding"/>
    <property type="evidence" value="ECO:0007669"/>
    <property type="project" value="UniProtKB-KW"/>
</dbReference>
<dbReference type="Pfam" id="PF00005">
    <property type="entry name" value="ABC_tran"/>
    <property type="match status" value="1"/>
</dbReference>